<accession>E1RFN0</accession>
<evidence type="ECO:0000313" key="14">
    <source>
        <dbReference type="EMBL" id="ADN37334.1"/>
    </source>
</evidence>
<dbReference type="GO" id="GO:0106310">
    <property type="term" value="F:protein serine kinase activity"/>
    <property type="evidence" value="ECO:0007669"/>
    <property type="project" value="RHEA"/>
</dbReference>
<keyword evidence="9" id="KW-0067">ATP-binding</keyword>
<dbReference type="GO" id="GO:0005524">
    <property type="term" value="F:ATP binding"/>
    <property type="evidence" value="ECO:0007669"/>
    <property type="project" value="UniProtKB-KW"/>
</dbReference>
<evidence type="ECO:0000313" key="15">
    <source>
        <dbReference type="Proteomes" id="UP000006565"/>
    </source>
</evidence>
<evidence type="ECO:0000256" key="11">
    <source>
        <dbReference type="ARBA" id="ARBA00047899"/>
    </source>
</evidence>
<dbReference type="Pfam" id="PF09202">
    <property type="entry name" value="Rio2_N"/>
    <property type="match status" value="1"/>
</dbReference>
<feature type="domain" description="RIO kinase" evidence="13">
    <location>
        <begin position="64"/>
        <end position="286"/>
    </location>
</feature>
<dbReference type="InterPro" id="IPR011009">
    <property type="entry name" value="Kinase-like_dom_sf"/>
</dbReference>
<comment type="cofactor">
    <cofactor evidence="1">
        <name>Mg(2+)</name>
        <dbReference type="ChEBI" id="CHEBI:18420"/>
    </cofactor>
</comment>
<dbReference type="GO" id="GO:0004674">
    <property type="term" value="F:protein serine/threonine kinase activity"/>
    <property type="evidence" value="ECO:0007669"/>
    <property type="project" value="UniProtKB-KW"/>
</dbReference>
<dbReference type="SUPFAM" id="SSF46785">
    <property type="entry name" value="Winged helix' DNA-binding domain"/>
    <property type="match status" value="1"/>
</dbReference>
<reference evidence="14 15" key="1">
    <citation type="journal article" date="2010" name="Stand. Genomic Sci.">
        <title>Complete genome sequence of Methanoplanus petrolearius type strain (SEBR 4847).</title>
        <authorList>
            <person name="Brambilla E."/>
            <person name="Djao O.D."/>
            <person name="Daligault H."/>
            <person name="Lapidus A."/>
            <person name="Lucas S."/>
            <person name="Hammon N."/>
            <person name="Nolan M."/>
            <person name="Tice H."/>
            <person name="Cheng J.F."/>
            <person name="Han C."/>
            <person name="Tapia R."/>
            <person name="Goodwin L."/>
            <person name="Pitluck S."/>
            <person name="Liolios K."/>
            <person name="Ivanova N."/>
            <person name="Mavromatis K."/>
            <person name="Mikhailova N."/>
            <person name="Pati A."/>
            <person name="Chen A."/>
            <person name="Palaniappan K."/>
            <person name="Land M."/>
            <person name="Hauser L."/>
            <person name="Chang Y.J."/>
            <person name="Jeffries C.D."/>
            <person name="Rohde M."/>
            <person name="Spring S."/>
            <person name="Sikorski J."/>
            <person name="Goker M."/>
            <person name="Woyke T."/>
            <person name="Bristow J."/>
            <person name="Eisen J.A."/>
            <person name="Markowitz V."/>
            <person name="Hugenholtz P."/>
            <person name="Kyrpides N.C."/>
            <person name="Klenk H.P."/>
        </authorList>
    </citation>
    <scope>NUCLEOTIDE SEQUENCE [LARGE SCALE GENOMIC DNA]</scope>
    <source>
        <strain evidence="15">DSM 11571 / OCM 486 / SEBR 4847</strain>
    </source>
</reference>
<evidence type="ECO:0000256" key="2">
    <source>
        <dbReference type="ARBA" id="ARBA00009196"/>
    </source>
</evidence>
<keyword evidence="5 14" id="KW-0808">Transferase</keyword>
<dbReference type="Gene3D" id="1.10.10.10">
    <property type="entry name" value="Winged helix-like DNA-binding domain superfamily/Winged helix DNA-binding domain"/>
    <property type="match status" value="1"/>
</dbReference>
<dbReference type="GO" id="GO:0005829">
    <property type="term" value="C:cytosol"/>
    <property type="evidence" value="ECO:0007669"/>
    <property type="project" value="TreeGrafter"/>
</dbReference>
<evidence type="ECO:0000256" key="8">
    <source>
        <dbReference type="ARBA" id="ARBA00022777"/>
    </source>
</evidence>
<dbReference type="Gene3D" id="3.30.200.20">
    <property type="entry name" value="Phosphorylase Kinase, domain 1"/>
    <property type="match status" value="1"/>
</dbReference>
<sequence length="286" mass="32697">MPLSADEIKELHKYEYRILNSLEWLMKKYLWVPEDVLRKSTKLSESEMKYRLGRLMEMDMVKSSTKPYTGYQLVFKGYDALAISSLVTKGTLNALGSLIGVGKESEVYEALGLGVLVIKIHRVGQRSFQSVRLNRSYIPEWKHFPWLFASMESAKMEFTALSTLQKGGVSVPVPIAINRNVIAMSFIPGLNLNQVTLEEPQEIFDEVVENLAKAYRLGYIHSDLSEFNIMVDGEKVWLIDWPQWIEPSHPNADTILRRDINNLVNYFSKKYGLAKTTDEVINLVIG</sequence>
<dbReference type="EC" id="2.7.11.1" evidence="3"/>
<dbReference type="KEGG" id="mpi:Mpet_2591"/>
<keyword evidence="6" id="KW-0479">Metal-binding</keyword>
<dbReference type="OrthoDB" id="50101at2157"/>
<dbReference type="SUPFAM" id="SSF56112">
    <property type="entry name" value="Protein kinase-like (PK-like)"/>
    <property type="match status" value="1"/>
</dbReference>
<dbReference type="Pfam" id="PF01163">
    <property type="entry name" value="RIO1"/>
    <property type="match status" value="1"/>
</dbReference>
<evidence type="ECO:0000259" key="13">
    <source>
        <dbReference type="SMART" id="SM00090"/>
    </source>
</evidence>
<protein>
    <recommendedName>
        <fullName evidence="3">non-specific serine/threonine protein kinase</fullName>
        <ecNumber evidence="3">2.7.11.1</ecNumber>
    </recommendedName>
</protein>
<dbReference type="InterPro" id="IPR015285">
    <property type="entry name" value="RIO2_wHTH_N"/>
</dbReference>
<dbReference type="InterPro" id="IPR030484">
    <property type="entry name" value="Rio2"/>
</dbReference>
<dbReference type="InterPro" id="IPR000687">
    <property type="entry name" value="RIO_kinase"/>
</dbReference>
<dbReference type="STRING" id="679926.Mpet_2591"/>
<evidence type="ECO:0000256" key="9">
    <source>
        <dbReference type="ARBA" id="ARBA00022840"/>
    </source>
</evidence>
<dbReference type="eggNOG" id="arCOG01181">
    <property type="taxonomic scope" value="Archaea"/>
</dbReference>
<dbReference type="Gene3D" id="1.10.510.10">
    <property type="entry name" value="Transferase(Phosphotransferase) domain 1"/>
    <property type="match status" value="1"/>
</dbReference>
<dbReference type="RefSeq" id="WP_013330507.1">
    <property type="nucleotide sequence ID" value="NC_014507.1"/>
</dbReference>
<comment type="catalytic activity">
    <reaction evidence="12">
        <text>L-seryl-[protein] + ATP = O-phospho-L-seryl-[protein] + ADP + H(+)</text>
        <dbReference type="Rhea" id="RHEA:17989"/>
        <dbReference type="Rhea" id="RHEA-COMP:9863"/>
        <dbReference type="Rhea" id="RHEA-COMP:11604"/>
        <dbReference type="ChEBI" id="CHEBI:15378"/>
        <dbReference type="ChEBI" id="CHEBI:29999"/>
        <dbReference type="ChEBI" id="CHEBI:30616"/>
        <dbReference type="ChEBI" id="CHEBI:83421"/>
        <dbReference type="ChEBI" id="CHEBI:456216"/>
        <dbReference type="EC" id="2.7.11.1"/>
    </reaction>
</comment>
<evidence type="ECO:0000256" key="6">
    <source>
        <dbReference type="ARBA" id="ARBA00022723"/>
    </source>
</evidence>
<dbReference type="InterPro" id="IPR036388">
    <property type="entry name" value="WH-like_DNA-bd_sf"/>
</dbReference>
<comment type="catalytic activity">
    <reaction evidence="11">
        <text>L-threonyl-[protein] + ATP = O-phospho-L-threonyl-[protein] + ADP + H(+)</text>
        <dbReference type="Rhea" id="RHEA:46608"/>
        <dbReference type="Rhea" id="RHEA-COMP:11060"/>
        <dbReference type="Rhea" id="RHEA-COMP:11605"/>
        <dbReference type="ChEBI" id="CHEBI:15378"/>
        <dbReference type="ChEBI" id="CHEBI:30013"/>
        <dbReference type="ChEBI" id="CHEBI:30616"/>
        <dbReference type="ChEBI" id="CHEBI:61977"/>
        <dbReference type="ChEBI" id="CHEBI:456216"/>
        <dbReference type="EC" id="2.7.11.1"/>
    </reaction>
</comment>
<evidence type="ECO:0000256" key="3">
    <source>
        <dbReference type="ARBA" id="ARBA00012513"/>
    </source>
</evidence>
<evidence type="ECO:0000256" key="4">
    <source>
        <dbReference type="ARBA" id="ARBA00022527"/>
    </source>
</evidence>
<dbReference type="AlphaFoldDB" id="E1RFN0"/>
<dbReference type="EMBL" id="CP002117">
    <property type="protein sequence ID" value="ADN37334.1"/>
    <property type="molecule type" value="Genomic_DNA"/>
</dbReference>
<keyword evidence="10" id="KW-0460">Magnesium</keyword>
<evidence type="ECO:0000256" key="7">
    <source>
        <dbReference type="ARBA" id="ARBA00022741"/>
    </source>
</evidence>
<evidence type="ECO:0000256" key="12">
    <source>
        <dbReference type="ARBA" id="ARBA00048679"/>
    </source>
</evidence>
<dbReference type="GO" id="GO:0030688">
    <property type="term" value="C:preribosome, small subunit precursor"/>
    <property type="evidence" value="ECO:0007669"/>
    <property type="project" value="TreeGrafter"/>
</dbReference>
<dbReference type="InterPro" id="IPR036390">
    <property type="entry name" value="WH_DNA-bd_sf"/>
</dbReference>
<dbReference type="GeneID" id="9745084"/>
<dbReference type="HOGENOM" id="CLU_018693_1_0_2"/>
<evidence type="ECO:0000256" key="5">
    <source>
        <dbReference type="ARBA" id="ARBA00022679"/>
    </source>
</evidence>
<dbReference type="GO" id="GO:0046872">
    <property type="term" value="F:metal ion binding"/>
    <property type="evidence" value="ECO:0007669"/>
    <property type="project" value="UniProtKB-KW"/>
</dbReference>
<name>E1RFN0_METP4</name>
<organism evidence="14 15">
    <name type="scientific">Methanolacinia petrolearia (strain DSM 11571 / OCM 486 / SEBR 4847)</name>
    <name type="common">Methanoplanus petrolearius</name>
    <dbReference type="NCBI Taxonomy" id="679926"/>
    <lineage>
        <taxon>Archaea</taxon>
        <taxon>Methanobacteriati</taxon>
        <taxon>Methanobacteriota</taxon>
        <taxon>Stenosarchaea group</taxon>
        <taxon>Methanomicrobia</taxon>
        <taxon>Methanomicrobiales</taxon>
        <taxon>Methanomicrobiaceae</taxon>
        <taxon>Methanolacinia</taxon>
    </lineage>
</organism>
<dbReference type="CDD" id="cd05144">
    <property type="entry name" value="RIO2_C"/>
    <property type="match status" value="1"/>
</dbReference>
<dbReference type="GO" id="GO:0030490">
    <property type="term" value="P:maturation of SSU-rRNA"/>
    <property type="evidence" value="ECO:0007669"/>
    <property type="project" value="TreeGrafter"/>
</dbReference>
<proteinExistence type="inferred from homology"/>
<keyword evidence="4 14" id="KW-0723">Serine/threonine-protein kinase</keyword>
<evidence type="ECO:0000256" key="1">
    <source>
        <dbReference type="ARBA" id="ARBA00001946"/>
    </source>
</evidence>
<evidence type="ECO:0000256" key="10">
    <source>
        <dbReference type="ARBA" id="ARBA00022842"/>
    </source>
</evidence>
<dbReference type="PANTHER" id="PTHR45852:SF1">
    <property type="entry name" value="SERINE_THREONINE-PROTEIN KINASE RIO2"/>
    <property type="match status" value="1"/>
</dbReference>
<dbReference type="InterPro" id="IPR018934">
    <property type="entry name" value="RIO_dom"/>
</dbReference>
<dbReference type="PANTHER" id="PTHR45852">
    <property type="entry name" value="SER/THR-PROTEIN KINASE RIO2"/>
    <property type="match status" value="1"/>
</dbReference>
<dbReference type="SMART" id="SM00090">
    <property type="entry name" value="RIO"/>
    <property type="match status" value="1"/>
</dbReference>
<gene>
    <name evidence="14" type="ordered locus">Mpet_2591</name>
</gene>
<comment type="similarity">
    <text evidence="2">Belongs to the protein kinase superfamily. RIO-type Ser/Thr kinase family.</text>
</comment>
<keyword evidence="15" id="KW-1185">Reference proteome</keyword>
<keyword evidence="8 14" id="KW-0418">Kinase</keyword>
<keyword evidence="7" id="KW-0547">Nucleotide-binding</keyword>
<dbReference type="Proteomes" id="UP000006565">
    <property type="component" value="Chromosome"/>
</dbReference>